<accession>A0A9Y1FL01</accession>
<dbReference type="Pfam" id="PF13240">
    <property type="entry name" value="Zn_Ribbon_1"/>
    <property type="match status" value="1"/>
</dbReference>
<dbReference type="InterPro" id="IPR013083">
    <property type="entry name" value="Znf_RING/FYVE/PHD"/>
</dbReference>
<sequence length="195" mass="22400">MARCKYCNKIIPDEAEFCPYCGKKKPIRKIVGEIEDITKKVREKIEKRIPTIRKQALEILDRLSSKAKQASLPDFVDRTKVISILNDLKAKLDTETDQSKIQEYSEWANLIEQTISGENCIICYQPFDIHKDGHLDVSLCPSCHYAAHVNHFEAWLDKKAVCPICKASISKNQLVRGYIQHKEGEIVFTSSEKQF</sequence>
<feature type="domain" description="Zinc-ribbon" evidence="1">
    <location>
        <begin position="4"/>
        <end position="24"/>
    </location>
</feature>
<reference evidence="2" key="1">
    <citation type="journal article" date="2022" name="Nat. Microbiol.">
        <title>Unique mobile elements and scalable gene flow at the prokaryote-eukaryote boundary revealed by circularized Asgard archaea genomes.</title>
        <authorList>
            <person name="Wu F."/>
            <person name="Speth D.R."/>
            <person name="Philosof A."/>
            <person name="Cremiere A."/>
            <person name="Narayanan A."/>
            <person name="Barco R.A."/>
            <person name="Connon S.A."/>
            <person name="Amend J.P."/>
            <person name="Antoshechkin I.A."/>
            <person name="Orphan V.J."/>
        </authorList>
    </citation>
    <scope>NUCLEOTIDE SEQUENCE</scope>
    <source>
        <strain evidence="2">PM71</strain>
    </source>
</reference>
<name>A0A9Y1FL01_9ARCH</name>
<gene>
    <name evidence="2" type="ORF">K9W45_13355</name>
</gene>
<proteinExistence type="predicted"/>
<dbReference type="InterPro" id="IPR026870">
    <property type="entry name" value="Zinc_ribbon_dom"/>
</dbReference>
<dbReference type="SUPFAM" id="SSF57850">
    <property type="entry name" value="RING/U-box"/>
    <property type="match status" value="1"/>
</dbReference>
<dbReference type="AlphaFoldDB" id="A0A9Y1FL01"/>
<dbReference type="Gene3D" id="3.30.40.10">
    <property type="entry name" value="Zinc/RING finger domain, C3HC4 (zinc finger)"/>
    <property type="match status" value="1"/>
</dbReference>
<evidence type="ECO:0000313" key="2">
    <source>
        <dbReference type="EMBL" id="UJG40810.1"/>
    </source>
</evidence>
<evidence type="ECO:0000259" key="1">
    <source>
        <dbReference type="Pfam" id="PF13240"/>
    </source>
</evidence>
<protein>
    <submittedName>
        <fullName evidence="2">Zinc-ribbon domain-containing protein</fullName>
    </submittedName>
</protein>
<dbReference type="Proteomes" id="UP001201020">
    <property type="component" value="Chromosome"/>
</dbReference>
<organism evidence="2">
    <name type="scientific">Candidatus Heimdallarchaeum aukensis</name>
    <dbReference type="NCBI Taxonomy" id="2876573"/>
    <lineage>
        <taxon>Archaea</taxon>
        <taxon>Promethearchaeati</taxon>
        <taxon>Candidatus Heimdallarchaeota</taxon>
        <taxon>Candidatus Heimdallarchaeia (ex Rinke et al. 2021) (nom. nud.)</taxon>
        <taxon>Candidatus Heimdallarchaeales</taxon>
        <taxon>Candidatus Heimdallarchaeaceae</taxon>
        <taxon>Candidatus Heimdallarchaeum</taxon>
    </lineage>
</organism>
<dbReference type="EMBL" id="CP084166">
    <property type="protein sequence ID" value="UJG40810.1"/>
    <property type="molecule type" value="Genomic_DNA"/>
</dbReference>